<dbReference type="Proteomes" id="UP001219585">
    <property type="component" value="Chromosome"/>
</dbReference>
<feature type="transmembrane region" description="Helical" evidence="1">
    <location>
        <begin position="75"/>
        <end position="93"/>
    </location>
</feature>
<sequence>MNCNIIKDLMPSYMDEICSEETAKAVEEHIEHCEKCQRNLQMMKQPTNNIQVMSKEVTVAKEPFKRINKKRRIQVLIAVMITFMMTIIGAWIVQDVGVVNDIFFPDEWGIATVPDDKEEWEGVKFNDQNYIIFDSIFWRKAIVNHANNEKNVLVRVKDDNDNIVIDAVQVPAGTSVKLEGLKRHEKYYIEIKAPQGKFTINAI</sequence>
<protein>
    <submittedName>
        <fullName evidence="3">Zf-HC2 domain-containing protein</fullName>
    </submittedName>
</protein>
<keyword evidence="1" id="KW-1133">Transmembrane helix</keyword>
<feature type="domain" description="Putative zinc-finger" evidence="2">
    <location>
        <begin position="3"/>
        <end position="37"/>
    </location>
</feature>
<gene>
    <name evidence="3" type="ORF">OU989_09555</name>
</gene>
<dbReference type="InterPro" id="IPR027383">
    <property type="entry name" value="Znf_put"/>
</dbReference>
<reference evidence="3" key="1">
    <citation type="submission" date="2022-11" db="EMBL/GenBank/DDBJ databases">
        <title>Lysinibacillus irui.</title>
        <authorList>
            <person name="Akintayo S.O."/>
        </authorList>
    </citation>
    <scope>NUCLEOTIDE SEQUENCE</scope>
    <source>
        <strain evidence="3">IRB4-01</strain>
    </source>
</reference>
<organism evidence="3 4">
    <name type="scientific">Lysinibacillus irui</name>
    <dbReference type="NCBI Taxonomy" id="2998077"/>
    <lineage>
        <taxon>Bacteria</taxon>
        <taxon>Bacillati</taxon>
        <taxon>Bacillota</taxon>
        <taxon>Bacilli</taxon>
        <taxon>Bacillales</taxon>
        <taxon>Bacillaceae</taxon>
        <taxon>Lysinibacillus</taxon>
    </lineage>
</organism>
<evidence type="ECO:0000313" key="4">
    <source>
        <dbReference type="Proteomes" id="UP001219585"/>
    </source>
</evidence>
<proteinExistence type="predicted"/>
<keyword evidence="1" id="KW-0472">Membrane</keyword>
<accession>A0AAJ5RSH2</accession>
<dbReference type="AlphaFoldDB" id="A0AAJ5RSH2"/>
<name>A0AAJ5RSH2_9BACI</name>
<dbReference type="EMBL" id="CP113527">
    <property type="protein sequence ID" value="WDV08699.1"/>
    <property type="molecule type" value="Genomic_DNA"/>
</dbReference>
<evidence type="ECO:0000313" key="3">
    <source>
        <dbReference type="EMBL" id="WDV08699.1"/>
    </source>
</evidence>
<evidence type="ECO:0000256" key="1">
    <source>
        <dbReference type="SAM" id="Phobius"/>
    </source>
</evidence>
<dbReference type="RefSeq" id="WP_274796907.1">
    <property type="nucleotide sequence ID" value="NZ_CP113527.1"/>
</dbReference>
<keyword evidence="1" id="KW-0812">Transmembrane</keyword>
<dbReference type="Pfam" id="PF13490">
    <property type="entry name" value="zf-HC2"/>
    <property type="match status" value="1"/>
</dbReference>
<dbReference type="KEGG" id="liu:OU989_09555"/>
<evidence type="ECO:0000259" key="2">
    <source>
        <dbReference type="Pfam" id="PF13490"/>
    </source>
</evidence>